<dbReference type="PANTHER" id="PTHR33677:SF3">
    <property type="entry name" value="COPPER-SENSING TRANSCRIPTIONAL REPRESSOR RICR"/>
    <property type="match status" value="1"/>
</dbReference>
<dbReference type="KEGG" id="cmah:C1I91_09855"/>
<dbReference type="InterPro" id="IPR038390">
    <property type="entry name" value="Metal_Tscrpt_repr_sf"/>
</dbReference>
<dbReference type="Proteomes" id="UP000286268">
    <property type="component" value="Chromosome"/>
</dbReference>
<dbReference type="PANTHER" id="PTHR33677">
    <property type="entry name" value="TRANSCRIPTIONAL REPRESSOR FRMR-RELATED"/>
    <property type="match status" value="1"/>
</dbReference>
<dbReference type="Pfam" id="PF02583">
    <property type="entry name" value="Trns_repr_metal"/>
    <property type="match status" value="1"/>
</dbReference>
<dbReference type="RefSeq" id="WP_128212723.1">
    <property type="nucleotide sequence ID" value="NZ_CP025746.1"/>
</dbReference>
<dbReference type="InterPro" id="IPR003735">
    <property type="entry name" value="Metal_Tscrpt_repr"/>
</dbReference>
<keyword evidence="2" id="KW-1185">Reference proteome</keyword>
<accession>A0A3R5U8M6</accession>
<sequence>MDETFDDVVDEKSEKLKKDILVRLRRIEGQVKGIHNMIDKNVCCPDVLVQIAAIRAAINKVGGMIIEDYARNCMGIPDDSEAEEGLAQLIKTINTFMK</sequence>
<dbReference type="GO" id="GO:0003677">
    <property type="term" value="F:DNA binding"/>
    <property type="evidence" value="ECO:0007669"/>
    <property type="project" value="InterPro"/>
</dbReference>
<evidence type="ECO:0008006" key="3">
    <source>
        <dbReference type="Google" id="ProtNLM"/>
    </source>
</evidence>
<dbReference type="CDD" id="cd10148">
    <property type="entry name" value="CsoR-like_DUF156"/>
    <property type="match status" value="1"/>
</dbReference>
<evidence type="ECO:0000313" key="2">
    <source>
        <dbReference type="Proteomes" id="UP000286268"/>
    </source>
</evidence>
<name>A0A3R5U8M6_9CLOT</name>
<organism evidence="1 2">
    <name type="scientific">Clostridium manihotivorum</name>
    <dbReference type="NCBI Taxonomy" id="2320868"/>
    <lineage>
        <taxon>Bacteria</taxon>
        <taxon>Bacillati</taxon>
        <taxon>Bacillota</taxon>
        <taxon>Clostridia</taxon>
        <taxon>Eubacteriales</taxon>
        <taxon>Clostridiaceae</taxon>
        <taxon>Clostridium</taxon>
    </lineage>
</organism>
<protein>
    <recommendedName>
        <fullName evidence="3">DNA-binding transcriptional regulator, FrmR family</fullName>
    </recommendedName>
</protein>
<dbReference type="GO" id="GO:0046872">
    <property type="term" value="F:metal ion binding"/>
    <property type="evidence" value="ECO:0007669"/>
    <property type="project" value="InterPro"/>
</dbReference>
<proteinExistence type="predicted"/>
<dbReference type="AlphaFoldDB" id="A0A3R5U8M6"/>
<dbReference type="EMBL" id="CP025746">
    <property type="protein sequence ID" value="QAA31931.1"/>
    <property type="molecule type" value="Genomic_DNA"/>
</dbReference>
<dbReference type="OrthoDB" id="9811244at2"/>
<dbReference type="GO" id="GO:0045892">
    <property type="term" value="P:negative regulation of DNA-templated transcription"/>
    <property type="evidence" value="ECO:0007669"/>
    <property type="project" value="UniProtKB-ARBA"/>
</dbReference>
<dbReference type="Gene3D" id="1.20.58.1000">
    <property type="entry name" value="Metal-sensitive repressor, helix protomer"/>
    <property type="match status" value="1"/>
</dbReference>
<evidence type="ECO:0000313" key="1">
    <source>
        <dbReference type="EMBL" id="QAA31931.1"/>
    </source>
</evidence>
<reference evidence="1 2" key="1">
    <citation type="submission" date="2018-01" db="EMBL/GenBank/DDBJ databases">
        <title>Genome Sequencing and Assembly of Anaerobacter polyendosporus strain CT4.</title>
        <authorList>
            <person name="Tachaapaikoon C."/>
            <person name="Sutheeworapong S."/>
            <person name="Jenjaroenpun P."/>
            <person name="Wongsurawat T."/>
            <person name="Nookeaw I."/>
            <person name="Cheawchanlertfa P."/>
            <person name="Kosugi A."/>
            <person name="Cheevadhanarak S."/>
            <person name="Ratanakhanokchai K."/>
        </authorList>
    </citation>
    <scope>NUCLEOTIDE SEQUENCE [LARGE SCALE GENOMIC DNA]</scope>
    <source>
        <strain evidence="1 2">CT4</strain>
    </source>
</reference>
<gene>
    <name evidence="1" type="ORF">C1I91_09855</name>
</gene>